<comment type="caution">
    <text evidence="1">The sequence shown here is derived from an EMBL/GenBank/DDBJ whole genome shotgun (WGS) entry which is preliminary data.</text>
</comment>
<sequence length="163" mass="17198">MNGMQPVRQPAKSSAGKVMVTLGVVLFFALVLSSCVGKHLWTVSAPPITRTVELLEKEPAVAAALGSPVSVSMAVTKTLRRDFIRAMQGQDNVTVLAKASGPKGEAWFRLSAANHDGQGWAGTFSVTTEGRQVLEGGSYKAEGTGTLIEGDFARDGTPRVKKP</sequence>
<gene>
    <name evidence="1" type="ORF">QHF89_02005</name>
</gene>
<dbReference type="EMBL" id="JARZHI010000001">
    <property type="protein sequence ID" value="MDI1428239.1"/>
    <property type="molecule type" value="Genomic_DNA"/>
</dbReference>
<proteinExistence type="predicted"/>
<dbReference type="Proteomes" id="UP001160301">
    <property type="component" value="Unassembled WGS sequence"/>
</dbReference>
<accession>A0ABT6NIW2</accession>
<name>A0ABT6NIW2_9BACT</name>
<reference evidence="1 2" key="1">
    <citation type="submission" date="2023-04" db="EMBL/GenBank/DDBJ databases">
        <title>The genome sequence of Polyangium sorediatum DSM14670.</title>
        <authorList>
            <person name="Zhang X."/>
        </authorList>
    </citation>
    <scope>NUCLEOTIDE SEQUENCE [LARGE SCALE GENOMIC DNA]</scope>
    <source>
        <strain evidence="1 2">DSM 14670</strain>
    </source>
</reference>
<organism evidence="1 2">
    <name type="scientific">Polyangium sorediatum</name>
    <dbReference type="NCBI Taxonomy" id="889274"/>
    <lineage>
        <taxon>Bacteria</taxon>
        <taxon>Pseudomonadati</taxon>
        <taxon>Myxococcota</taxon>
        <taxon>Polyangia</taxon>
        <taxon>Polyangiales</taxon>
        <taxon>Polyangiaceae</taxon>
        <taxon>Polyangium</taxon>
    </lineage>
</organism>
<dbReference type="RefSeq" id="WP_136965373.1">
    <property type="nucleotide sequence ID" value="NZ_JARZHI010000001.1"/>
</dbReference>
<evidence type="ECO:0000313" key="2">
    <source>
        <dbReference type="Proteomes" id="UP001160301"/>
    </source>
</evidence>
<protein>
    <submittedName>
        <fullName evidence="1">Cytochrome c oxidase assembly factor Coa1 family protein</fullName>
    </submittedName>
</protein>
<evidence type="ECO:0000313" key="1">
    <source>
        <dbReference type="EMBL" id="MDI1428239.1"/>
    </source>
</evidence>
<keyword evidence="2" id="KW-1185">Reference proteome</keyword>